<evidence type="ECO:0000313" key="1">
    <source>
        <dbReference type="EMBL" id="GAI22654.1"/>
    </source>
</evidence>
<sequence>MPALDEKIGFGSECEVFDVGKGRCYKKYFYGDIDIIYENAKRAFEAGIGPKVYGRDDEGYYTEIVETFGY</sequence>
<dbReference type="AlphaFoldDB" id="X1NVG7"/>
<gene>
    <name evidence="1" type="ORF">S06H3_24268</name>
</gene>
<dbReference type="EMBL" id="BARV01013445">
    <property type="protein sequence ID" value="GAI22654.1"/>
    <property type="molecule type" value="Genomic_DNA"/>
</dbReference>
<reference evidence="1" key="1">
    <citation type="journal article" date="2014" name="Front. Microbiol.">
        <title>High frequency of phylogenetically diverse reductive dehalogenase-homologous genes in deep subseafloor sedimentary metagenomes.</title>
        <authorList>
            <person name="Kawai M."/>
            <person name="Futagami T."/>
            <person name="Toyoda A."/>
            <person name="Takaki Y."/>
            <person name="Nishi S."/>
            <person name="Hori S."/>
            <person name="Arai W."/>
            <person name="Tsubouchi T."/>
            <person name="Morono Y."/>
            <person name="Uchiyama I."/>
            <person name="Ito T."/>
            <person name="Fujiyama A."/>
            <person name="Inagaki F."/>
            <person name="Takami H."/>
        </authorList>
    </citation>
    <scope>NUCLEOTIDE SEQUENCE</scope>
    <source>
        <strain evidence="1">Expedition CK06-06</strain>
    </source>
</reference>
<comment type="caution">
    <text evidence="1">The sequence shown here is derived from an EMBL/GenBank/DDBJ whole genome shotgun (WGS) entry which is preliminary data.</text>
</comment>
<accession>X1NVG7</accession>
<proteinExistence type="predicted"/>
<organism evidence="1">
    <name type="scientific">marine sediment metagenome</name>
    <dbReference type="NCBI Taxonomy" id="412755"/>
    <lineage>
        <taxon>unclassified sequences</taxon>
        <taxon>metagenomes</taxon>
        <taxon>ecological metagenomes</taxon>
    </lineage>
</organism>
<name>X1NVG7_9ZZZZ</name>
<protein>
    <submittedName>
        <fullName evidence="1">Uncharacterized protein</fullName>
    </submittedName>
</protein>